<feature type="region of interest" description="Disordered" evidence="1">
    <location>
        <begin position="256"/>
        <end position="279"/>
    </location>
</feature>
<evidence type="ECO:0000313" key="5">
    <source>
        <dbReference type="Proteomes" id="UP000183287"/>
    </source>
</evidence>
<dbReference type="Proteomes" id="UP000183287">
    <property type="component" value="Unassembled WGS sequence"/>
</dbReference>
<dbReference type="SUPFAM" id="SSF50965">
    <property type="entry name" value="Galactose oxidase, central domain"/>
    <property type="match status" value="1"/>
</dbReference>
<reference evidence="5" key="1">
    <citation type="submission" date="2016-10" db="EMBL/GenBank/DDBJ databases">
        <authorList>
            <person name="Varghese N."/>
            <person name="Submissions S."/>
        </authorList>
    </citation>
    <scope>NUCLEOTIDE SEQUENCE [LARGE SCALE GENOMIC DNA]</scope>
    <source>
        <strain evidence="5">Nm44</strain>
    </source>
</reference>
<dbReference type="InterPro" id="IPR011043">
    <property type="entry name" value="Gal_Oxase/kelch_b-propeller"/>
</dbReference>
<evidence type="ECO:0000259" key="3">
    <source>
        <dbReference type="Pfam" id="PF09118"/>
    </source>
</evidence>
<dbReference type="RefSeq" id="WP_074906973.1">
    <property type="nucleotide sequence ID" value="NZ_FOUB01000083.1"/>
</dbReference>
<dbReference type="Gene3D" id="2.130.10.80">
    <property type="entry name" value="Galactose oxidase/kelch, beta-propeller"/>
    <property type="match status" value="1"/>
</dbReference>
<keyword evidence="5" id="KW-1185">Reference proteome</keyword>
<dbReference type="InterPro" id="IPR014756">
    <property type="entry name" value="Ig_E-set"/>
</dbReference>
<evidence type="ECO:0000256" key="1">
    <source>
        <dbReference type="SAM" id="MobiDB-lite"/>
    </source>
</evidence>
<dbReference type="Pfam" id="PF09118">
    <property type="entry name" value="GO-like_E_set"/>
    <property type="match status" value="1"/>
</dbReference>
<dbReference type="InterPro" id="IPR013783">
    <property type="entry name" value="Ig-like_fold"/>
</dbReference>
<dbReference type="PANTHER" id="PTHR32208">
    <property type="entry name" value="SECRETED PROTEIN-RELATED"/>
    <property type="match status" value="1"/>
</dbReference>
<gene>
    <name evidence="4" type="ORF">SAMN05421863_10833</name>
</gene>
<dbReference type="Gene3D" id="2.60.40.10">
    <property type="entry name" value="Immunoglobulins"/>
    <property type="match status" value="1"/>
</dbReference>
<sequence>MVSSKFFLPRKIQLAVLSAMAAAFASVPPAVAHHDPDGICEFDKGVDSVKCGELSKLIPVPKDAIHAGLAWTKASTPKICMGMRPSEYAGFHLTFKDADGHDQLFEPFRHFVYGGAGFSEGAHGLDESNTKGNTARENFVCWDITHADAFKQTDHFRLIDENANELVTKADFALNDAAFSDAGNSKGLDYNMFCSGNVALADGRWLFIGGHDKGGNNGIRKMTIFDPRDESWASRVVPPVKAAYLNIFDQLTPQSLPQDFPDFPNANNESNTDPADPSDMKYQRWYPSGALLPDETVLLVAGTDRNTSLLRGNPPGGCTEETRNTHVNCSLITQVVPEIYDPETDSTVALENARKHHNTYPRVYPVQTGNNAKDWKVAIIGEVSSNSLEKDANGKPILGRPLLSVARQYDPYTYTGKTYLLDVKAAKADSSRDTPAENYYQFVDQAVSAHNFGAGAQLWETDDKGHGVSQKVVLFGGNCSGTDADPAPASCDGESRDLIEMIDFQDSSPKYKQSNAKLYLPVQQNNTTVLPDGKVLISGGVVEGRGPWVNSFHLQLYDPVADEIHTLVDRKIAGHDHSTVALLPDGTVALLGGNATDLHGNVEHLDLGIPVAQIYKPPYLFKGARPEIKDAPEEISYHRRFNIQLSEGTGAIQSVALIAFGPVTHNWDWGKRYVKLWFEQQKDKLVVQAPAFPGLAVPMHYMLFVVDDKGVPSVAKLIQLRGTPAS</sequence>
<feature type="domain" description="Galactose oxidase-like Early set" evidence="3">
    <location>
        <begin position="625"/>
        <end position="719"/>
    </location>
</feature>
<dbReference type="CDD" id="cd02851">
    <property type="entry name" value="E_set_GO_C"/>
    <property type="match status" value="1"/>
</dbReference>
<proteinExistence type="predicted"/>
<dbReference type="STRING" id="44574.AAW31_13075"/>
<dbReference type="OrthoDB" id="8673369at2"/>
<dbReference type="EMBL" id="FOUB01000083">
    <property type="protein sequence ID" value="SFN00417.1"/>
    <property type="molecule type" value="Genomic_DNA"/>
</dbReference>
<protein>
    <recommendedName>
        <fullName evidence="3">Galactose oxidase-like Early set domain-containing protein</fullName>
    </recommendedName>
</protein>
<dbReference type="SUPFAM" id="SSF81296">
    <property type="entry name" value="E set domains"/>
    <property type="match status" value="1"/>
</dbReference>
<feature type="signal peptide" evidence="2">
    <location>
        <begin position="1"/>
        <end position="32"/>
    </location>
</feature>
<name>A0A1I4VGX7_9PROT</name>
<dbReference type="InterPro" id="IPR037293">
    <property type="entry name" value="Gal_Oxidase_central_sf"/>
</dbReference>
<evidence type="ECO:0000313" key="4">
    <source>
        <dbReference type="EMBL" id="SFN00417.1"/>
    </source>
</evidence>
<accession>A0A1I4VGX7</accession>
<organism evidence="4 5">
    <name type="scientific">Nitrosomonas communis</name>
    <dbReference type="NCBI Taxonomy" id="44574"/>
    <lineage>
        <taxon>Bacteria</taxon>
        <taxon>Pseudomonadati</taxon>
        <taxon>Pseudomonadota</taxon>
        <taxon>Betaproteobacteria</taxon>
        <taxon>Nitrosomonadales</taxon>
        <taxon>Nitrosomonadaceae</taxon>
        <taxon>Nitrosomonas</taxon>
    </lineage>
</organism>
<keyword evidence="2" id="KW-0732">Signal</keyword>
<evidence type="ECO:0000256" key="2">
    <source>
        <dbReference type="SAM" id="SignalP"/>
    </source>
</evidence>
<dbReference type="PANTHER" id="PTHR32208:SF21">
    <property type="entry name" value="LOW QUALITY PROTEIN: ALDEHYDE OXIDASE GLOX-LIKE"/>
    <property type="match status" value="1"/>
</dbReference>
<dbReference type="InterPro" id="IPR015202">
    <property type="entry name" value="GO-like_E_set"/>
</dbReference>
<dbReference type="AlphaFoldDB" id="A0A1I4VGX7"/>
<feature type="chain" id="PRO_5010368038" description="Galactose oxidase-like Early set domain-containing protein" evidence="2">
    <location>
        <begin position="33"/>
        <end position="726"/>
    </location>
</feature>